<evidence type="ECO:0000313" key="1">
    <source>
        <dbReference type="EMBL" id="AWB93747.1"/>
    </source>
</evidence>
<dbReference type="KEGG" id="aez:C3E78_16865"/>
<dbReference type="InterPro" id="IPR019887">
    <property type="entry name" value="Tscrpt_reg_AsnC/Lrp_C"/>
</dbReference>
<accession>A0A2S0WR11</accession>
<dbReference type="InterPro" id="IPR036390">
    <property type="entry name" value="WH_DNA-bd_sf"/>
</dbReference>
<dbReference type="Gene3D" id="1.10.10.10">
    <property type="entry name" value="Winged helix-like DNA-binding domain superfamily/Winged helix DNA-binding domain"/>
    <property type="match status" value="1"/>
</dbReference>
<sequence length="149" mass="16394">MAGTDLDDIDERILRALEADGRMSMRQLAEHVHVSRANAYARVERLTAAGVITGFAVSTDPVSRGLGTSAYVTMNVRQTDWRAIHTRLRSLDGIEHIALVGGDFDVVLLARAKDNADLRRLVLDEIQGIPGVISTRTLLIFEESVPRQS</sequence>
<evidence type="ECO:0000313" key="2">
    <source>
        <dbReference type="Proteomes" id="UP000244384"/>
    </source>
</evidence>
<dbReference type="InterPro" id="IPR011991">
    <property type="entry name" value="ArsR-like_HTH"/>
</dbReference>
<dbReference type="PRINTS" id="PR00033">
    <property type="entry name" value="HTHASNC"/>
</dbReference>
<dbReference type="Proteomes" id="UP000244384">
    <property type="component" value="Chromosome"/>
</dbReference>
<dbReference type="InterPro" id="IPR019888">
    <property type="entry name" value="Tscrpt_reg_AsnC-like"/>
</dbReference>
<dbReference type="InterPro" id="IPR011008">
    <property type="entry name" value="Dimeric_a/b-barrel"/>
</dbReference>
<dbReference type="EMBL" id="CP026952">
    <property type="protein sequence ID" value="AWB93747.1"/>
    <property type="molecule type" value="Genomic_DNA"/>
</dbReference>
<dbReference type="Gene3D" id="3.30.70.920">
    <property type="match status" value="1"/>
</dbReference>
<dbReference type="SUPFAM" id="SSF54909">
    <property type="entry name" value="Dimeric alpha+beta barrel"/>
    <property type="match status" value="1"/>
</dbReference>
<organism evidence="1 2">
    <name type="scientific">Aeromicrobium chenweiae</name>
    <dbReference type="NCBI Taxonomy" id="2079793"/>
    <lineage>
        <taxon>Bacteria</taxon>
        <taxon>Bacillati</taxon>
        <taxon>Actinomycetota</taxon>
        <taxon>Actinomycetes</taxon>
        <taxon>Propionibacteriales</taxon>
        <taxon>Nocardioidaceae</taxon>
        <taxon>Aeromicrobium</taxon>
    </lineage>
</organism>
<dbReference type="PROSITE" id="PS50956">
    <property type="entry name" value="HTH_ASNC_2"/>
    <property type="match status" value="1"/>
</dbReference>
<proteinExistence type="predicted"/>
<dbReference type="SMART" id="SM00344">
    <property type="entry name" value="HTH_ASNC"/>
    <property type="match status" value="1"/>
</dbReference>
<reference evidence="2" key="1">
    <citation type="submission" date="2018-01" db="EMBL/GenBank/DDBJ databases">
        <authorList>
            <person name="Li J."/>
        </authorList>
    </citation>
    <scope>NUCLEOTIDE SEQUENCE [LARGE SCALE GENOMIC DNA]</scope>
    <source>
        <strain evidence="2">592</strain>
    </source>
</reference>
<dbReference type="GO" id="GO:0043565">
    <property type="term" value="F:sequence-specific DNA binding"/>
    <property type="evidence" value="ECO:0007669"/>
    <property type="project" value="InterPro"/>
</dbReference>
<dbReference type="GO" id="GO:0005829">
    <property type="term" value="C:cytosol"/>
    <property type="evidence" value="ECO:0007669"/>
    <property type="project" value="TreeGrafter"/>
</dbReference>
<dbReference type="Pfam" id="PF01037">
    <property type="entry name" value="AsnC_trans_reg"/>
    <property type="match status" value="1"/>
</dbReference>
<accession>A0A5F2ELY9</accession>
<keyword evidence="2" id="KW-1185">Reference proteome</keyword>
<dbReference type="RefSeq" id="WP_108580410.1">
    <property type="nucleotide sequence ID" value="NZ_CP026952.1"/>
</dbReference>
<dbReference type="InterPro" id="IPR036388">
    <property type="entry name" value="WH-like_DNA-bd_sf"/>
</dbReference>
<dbReference type="InterPro" id="IPR000485">
    <property type="entry name" value="AsnC-type_HTH_dom"/>
</dbReference>
<dbReference type="PANTHER" id="PTHR30154">
    <property type="entry name" value="LEUCINE-RESPONSIVE REGULATORY PROTEIN"/>
    <property type="match status" value="1"/>
</dbReference>
<dbReference type="CDD" id="cd00090">
    <property type="entry name" value="HTH_ARSR"/>
    <property type="match status" value="1"/>
</dbReference>
<gene>
    <name evidence="1" type="ORF">C3E78_16865</name>
</gene>
<dbReference type="GO" id="GO:0043200">
    <property type="term" value="P:response to amino acid"/>
    <property type="evidence" value="ECO:0007669"/>
    <property type="project" value="TreeGrafter"/>
</dbReference>
<protein>
    <submittedName>
        <fullName evidence="1">Transcriptional regulator</fullName>
    </submittedName>
</protein>
<name>A0A2S0WR11_9ACTN</name>
<dbReference type="AlphaFoldDB" id="A0A2S0WR11"/>
<dbReference type="PANTHER" id="PTHR30154:SF34">
    <property type="entry name" value="TRANSCRIPTIONAL REGULATOR AZLB"/>
    <property type="match status" value="1"/>
</dbReference>
<dbReference type="OrthoDB" id="9809462at2"/>
<dbReference type="Pfam" id="PF13412">
    <property type="entry name" value="HTH_24"/>
    <property type="match status" value="1"/>
</dbReference>
<dbReference type="SUPFAM" id="SSF46785">
    <property type="entry name" value="Winged helix' DNA-binding domain"/>
    <property type="match status" value="1"/>
</dbReference>